<evidence type="ECO:0000256" key="2">
    <source>
        <dbReference type="SAM" id="SignalP"/>
    </source>
</evidence>
<keyword evidence="2" id="KW-0732">Signal</keyword>
<sequence>MKIKHYILSVLLFWSTALFAQDIAFTASVGKNPVIVAEQFEVVFTVNGNAESFDPPSFSGFQVLSGPNQSSSMTSINGRTTMSFSLSYVLVATREGEYTIGAASLTAGGKQYKSKAIKVKVVKGSASAQNSPSSGGSGNGRGDYGASFDISKRLFIRAIANKTNVFQGEQLAVTYKLYANIDLVDNMMDKLPDFNGFWSQEMKKNNQYVDWKPEIYNGVRYNVAVLKEVILFPERYGKLSLDPLAMTFVVRQSVPSDDPIEAFFGSYKDVKYKIKSTPVAINVKPLPEAGKPAGFQGAVGNFGMGAGLDKTAVKANEAINYTVRITGSGNIKLLKAPSVAFPADIEKYDPKISDQITESTTGVSGTREYTYLLIPRHEGDYKIAPFEFSYFNPATQKYVTLSSNEFAVKVAKGAPGSNVTAFAPGSQQEVKMLDKDIRYIKTAEPDFVKAGTEFYGSAWYYILLSMGPLLFVGAFMYRKRHRENNSDLVAVRGRNANKVAARHLATAQKQLLAGDKINFYEAVYKGLYGYLSDKLNIAAADLNRENIREKLLSRNIGEVLINQLTDTLDLCEMARYAPVSGISEQEVFDKAKGIINDIENHV</sequence>
<feature type="signal peptide" evidence="2">
    <location>
        <begin position="1"/>
        <end position="20"/>
    </location>
</feature>
<dbReference type="RefSeq" id="WP_131595711.1">
    <property type="nucleotide sequence ID" value="NZ_SJSL01000002.1"/>
</dbReference>
<gene>
    <name evidence="3" type="ORF">EZ437_09615</name>
</gene>
<reference evidence="3 4" key="1">
    <citation type="submission" date="2019-02" db="EMBL/GenBank/DDBJ databases">
        <title>Pedobacter sp. RP-1-14 sp. nov., isolated from Arctic soil.</title>
        <authorList>
            <person name="Dahal R.H."/>
        </authorList>
    </citation>
    <scope>NUCLEOTIDE SEQUENCE [LARGE SCALE GENOMIC DNA]</scope>
    <source>
        <strain evidence="3 4">RP-1-14</strain>
    </source>
</reference>
<keyword evidence="1" id="KW-0472">Membrane</keyword>
<keyword evidence="4" id="KW-1185">Reference proteome</keyword>
<evidence type="ECO:0000256" key="1">
    <source>
        <dbReference type="SAM" id="Phobius"/>
    </source>
</evidence>
<comment type="caution">
    <text evidence="3">The sequence shown here is derived from an EMBL/GenBank/DDBJ whole genome shotgun (WGS) entry which is preliminary data.</text>
</comment>
<dbReference type="PANTHER" id="PTHR40940">
    <property type="entry name" value="PROTEIN BATD-RELATED"/>
    <property type="match status" value="1"/>
</dbReference>
<keyword evidence="1" id="KW-0812">Transmembrane</keyword>
<keyword evidence="1" id="KW-1133">Transmembrane helix</keyword>
<accession>A0A4R0NJW1</accession>
<dbReference type="Pfam" id="PF13584">
    <property type="entry name" value="BatD"/>
    <property type="match status" value="2"/>
</dbReference>
<protein>
    <submittedName>
        <fullName evidence="3">Protein BatD</fullName>
    </submittedName>
</protein>
<evidence type="ECO:0000313" key="3">
    <source>
        <dbReference type="EMBL" id="TCD01020.1"/>
    </source>
</evidence>
<dbReference type="AlphaFoldDB" id="A0A4R0NJW1"/>
<feature type="transmembrane region" description="Helical" evidence="1">
    <location>
        <begin position="458"/>
        <end position="477"/>
    </location>
</feature>
<dbReference type="PANTHER" id="PTHR40940:SF2">
    <property type="entry name" value="BATD"/>
    <property type="match status" value="1"/>
</dbReference>
<dbReference type="Proteomes" id="UP000293347">
    <property type="component" value="Unassembled WGS sequence"/>
</dbReference>
<dbReference type="InterPro" id="IPR025738">
    <property type="entry name" value="BatD"/>
</dbReference>
<evidence type="ECO:0000313" key="4">
    <source>
        <dbReference type="Proteomes" id="UP000293347"/>
    </source>
</evidence>
<feature type="chain" id="PRO_5020214177" evidence="2">
    <location>
        <begin position="21"/>
        <end position="602"/>
    </location>
</feature>
<organism evidence="3 4">
    <name type="scientific">Pedobacter psychroterrae</name>
    <dbReference type="NCBI Taxonomy" id="2530453"/>
    <lineage>
        <taxon>Bacteria</taxon>
        <taxon>Pseudomonadati</taxon>
        <taxon>Bacteroidota</taxon>
        <taxon>Sphingobacteriia</taxon>
        <taxon>Sphingobacteriales</taxon>
        <taxon>Sphingobacteriaceae</taxon>
        <taxon>Pedobacter</taxon>
    </lineage>
</organism>
<proteinExistence type="predicted"/>
<name>A0A4R0NJW1_9SPHI</name>
<dbReference type="OrthoDB" id="2079210at2"/>
<dbReference type="EMBL" id="SJSL01000002">
    <property type="protein sequence ID" value="TCD01020.1"/>
    <property type="molecule type" value="Genomic_DNA"/>
</dbReference>